<comment type="caution">
    <text evidence="1">The sequence shown here is derived from an EMBL/GenBank/DDBJ whole genome shotgun (WGS) entry which is preliminary data.</text>
</comment>
<sequence>MASIFLSNDTYSLTDGLGSTLPPLCLAQIMTQAQWMQISAVPRVQATCCTLEQKANTIPTDDAPVRQADKLCNTKNQKFTAAHLQFTAK</sequence>
<name>A0ABD0M9E7_9CAEN</name>
<protein>
    <submittedName>
        <fullName evidence="1">Uncharacterized protein</fullName>
    </submittedName>
</protein>
<dbReference type="Proteomes" id="UP001519460">
    <property type="component" value="Unassembled WGS sequence"/>
</dbReference>
<proteinExistence type="predicted"/>
<evidence type="ECO:0000313" key="1">
    <source>
        <dbReference type="EMBL" id="KAK7508061.1"/>
    </source>
</evidence>
<accession>A0ABD0M9E7</accession>
<dbReference type="EMBL" id="JACVVK020000003">
    <property type="protein sequence ID" value="KAK7508061.1"/>
    <property type="molecule type" value="Genomic_DNA"/>
</dbReference>
<keyword evidence="2" id="KW-1185">Reference proteome</keyword>
<reference evidence="1 2" key="1">
    <citation type="journal article" date="2023" name="Sci. Data">
        <title>Genome assembly of the Korean intertidal mud-creeper Batillaria attramentaria.</title>
        <authorList>
            <person name="Patra A.K."/>
            <person name="Ho P.T."/>
            <person name="Jun S."/>
            <person name="Lee S.J."/>
            <person name="Kim Y."/>
            <person name="Won Y.J."/>
        </authorList>
    </citation>
    <scope>NUCLEOTIDE SEQUENCE [LARGE SCALE GENOMIC DNA]</scope>
    <source>
        <strain evidence="1">Wonlab-2016</strain>
    </source>
</reference>
<organism evidence="1 2">
    <name type="scientific">Batillaria attramentaria</name>
    <dbReference type="NCBI Taxonomy" id="370345"/>
    <lineage>
        <taxon>Eukaryota</taxon>
        <taxon>Metazoa</taxon>
        <taxon>Spiralia</taxon>
        <taxon>Lophotrochozoa</taxon>
        <taxon>Mollusca</taxon>
        <taxon>Gastropoda</taxon>
        <taxon>Caenogastropoda</taxon>
        <taxon>Sorbeoconcha</taxon>
        <taxon>Cerithioidea</taxon>
        <taxon>Batillariidae</taxon>
        <taxon>Batillaria</taxon>
    </lineage>
</organism>
<evidence type="ECO:0000313" key="2">
    <source>
        <dbReference type="Proteomes" id="UP001519460"/>
    </source>
</evidence>
<dbReference type="AlphaFoldDB" id="A0ABD0M9E7"/>
<gene>
    <name evidence="1" type="ORF">BaRGS_00001026</name>
</gene>